<keyword evidence="4" id="KW-1185">Reference proteome</keyword>
<keyword evidence="1 3" id="KW-0560">Oxidoreductase</keyword>
<dbReference type="SUPFAM" id="SSF51679">
    <property type="entry name" value="Bacterial luciferase-like"/>
    <property type="match status" value="1"/>
</dbReference>
<evidence type="ECO:0000313" key="4">
    <source>
        <dbReference type="Proteomes" id="UP000320011"/>
    </source>
</evidence>
<dbReference type="EMBL" id="VJWX01000225">
    <property type="protein sequence ID" value="TVT44554.1"/>
    <property type="molecule type" value="Genomic_DNA"/>
</dbReference>
<comment type="caution">
    <text evidence="3">The sequence shown here is derived from an EMBL/GenBank/DDBJ whole genome shotgun (WGS) entry which is preliminary data.</text>
</comment>
<reference evidence="3 4" key="1">
    <citation type="submission" date="2019-07" db="EMBL/GenBank/DDBJ databases">
        <authorList>
            <person name="Duangmal K."/>
            <person name="Teo W.F.A."/>
        </authorList>
    </citation>
    <scope>NUCLEOTIDE SEQUENCE [LARGE SCALE GENOMIC DNA]</scope>
    <source>
        <strain evidence="3 4">TBRC 6029</strain>
    </source>
</reference>
<accession>A0A558C6Y4</accession>
<dbReference type="OrthoDB" id="3206024at2"/>
<dbReference type="NCBIfam" id="TIGR03619">
    <property type="entry name" value="F420_Rv2161c"/>
    <property type="match status" value="1"/>
</dbReference>
<dbReference type="PANTHER" id="PTHR43244">
    <property type="match status" value="1"/>
</dbReference>
<dbReference type="RefSeq" id="WP_144590464.1">
    <property type="nucleotide sequence ID" value="NZ_VJWX01000225.1"/>
</dbReference>
<dbReference type="Gene3D" id="3.20.20.30">
    <property type="entry name" value="Luciferase-like domain"/>
    <property type="match status" value="1"/>
</dbReference>
<dbReference type="EC" id="1.-.-.-" evidence="3"/>
<evidence type="ECO:0000313" key="3">
    <source>
        <dbReference type="EMBL" id="TVT44554.1"/>
    </source>
</evidence>
<feature type="domain" description="Luciferase-like" evidence="2">
    <location>
        <begin position="21"/>
        <end position="250"/>
    </location>
</feature>
<organism evidence="3 4">
    <name type="scientific">Amycolatopsis rhizosphaerae</name>
    <dbReference type="NCBI Taxonomy" id="2053003"/>
    <lineage>
        <taxon>Bacteria</taxon>
        <taxon>Bacillati</taxon>
        <taxon>Actinomycetota</taxon>
        <taxon>Actinomycetes</taxon>
        <taxon>Pseudonocardiales</taxon>
        <taxon>Pseudonocardiaceae</taxon>
        <taxon>Amycolatopsis</taxon>
    </lineage>
</organism>
<proteinExistence type="predicted"/>
<dbReference type="PANTHER" id="PTHR43244:SF1">
    <property type="entry name" value="5,10-METHYLENETETRAHYDROMETHANOPTERIN REDUCTASE"/>
    <property type="match status" value="1"/>
</dbReference>
<protein>
    <submittedName>
        <fullName evidence="3">TIGR03619 family F420-dependent LLM class oxidoreductase</fullName>
        <ecNumber evidence="3">1.-.-.-</ecNumber>
    </submittedName>
</protein>
<dbReference type="AlphaFoldDB" id="A0A558C6Y4"/>
<gene>
    <name evidence="3" type="ORF">FNH05_21255</name>
</gene>
<reference evidence="3 4" key="2">
    <citation type="submission" date="2019-08" db="EMBL/GenBank/DDBJ databases">
        <title>Amycolatopsis acidicola sp. nov., isolated from peat swamp forest soil.</title>
        <authorList>
            <person name="Srisuk N."/>
        </authorList>
    </citation>
    <scope>NUCLEOTIDE SEQUENCE [LARGE SCALE GENOMIC DNA]</scope>
    <source>
        <strain evidence="3 4">TBRC 6029</strain>
    </source>
</reference>
<dbReference type="InterPro" id="IPR050564">
    <property type="entry name" value="F420-G6PD/mer"/>
</dbReference>
<dbReference type="GO" id="GO:0016705">
    <property type="term" value="F:oxidoreductase activity, acting on paired donors, with incorporation or reduction of molecular oxygen"/>
    <property type="evidence" value="ECO:0007669"/>
    <property type="project" value="InterPro"/>
</dbReference>
<sequence>MADPTLSMLLFNYGDRIATHGPGAMIAAAETAEAAGVDRLVVVDHVVMGPDTDAYSWGSFPTEPDSPWLEPLTTLAVLAGRTRRIRLATGVVVAALRGAAVLAKTAATLDLLSAGRFDLGVGTGWQAKEYEAAGLDFARRGPLLDDTLAAVRALWDGAPAAVDLPSLRFADVWCSPRSPGVPIWVSGSLTGPVLRRLVRWGDGWIPIMGITPERLRTDITRLHSAFREAGRDLSGLQVQGRLPVVRGKNGAADLDATLARVPDLLAAGVTDVSFTLPALSRNPEEALTRLPALVKGFREVVAQR</sequence>
<dbReference type="Pfam" id="PF00296">
    <property type="entry name" value="Bac_luciferase"/>
    <property type="match status" value="1"/>
</dbReference>
<name>A0A558C6Y4_9PSEU</name>
<dbReference type="InterPro" id="IPR019921">
    <property type="entry name" value="Lucif-like_OxRdtase_Rv2161c"/>
</dbReference>
<evidence type="ECO:0000259" key="2">
    <source>
        <dbReference type="Pfam" id="PF00296"/>
    </source>
</evidence>
<dbReference type="InterPro" id="IPR036661">
    <property type="entry name" value="Luciferase-like_sf"/>
</dbReference>
<evidence type="ECO:0000256" key="1">
    <source>
        <dbReference type="ARBA" id="ARBA00023002"/>
    </source>
</evidence>
<dbReference type="InterPro" id="IPR011251">
    <property type="entry name" value="Luciferase-like_dom"/>
</dbReference>
<dbReference type="Proteomes" id="UP000320011">
    <property type="component" value="Unassembled WGS sequence"/>
</dbReference>